<evidence type="ECO:0000313" key="2">
    <source>
        <dbReference type="Proteomes" id="UP001152872"/>
    </source>
</evidence>
<keyword evidence="2" id="KW-1185">Reference proteome</keyword>
<dbReference type="EMBL" id="VBTY01000077">
    <property type="protein sequence ID" value="MDG3495032.1"/>
    <property type="molecule type" value="Genomic_DNA"/>
</dbReference>
<dbReference type="AlphaFoldDB" id="A0A9X4M7Y1"/>
<name>A0A9X4M7Y1_9CYAN</name>
<sequence length="71" mass="8257">MTGDTTMEAQMLRDIIKQSVREVLREERLSLFLALIPLVSDKELHEIEAKFATPSQYAPEEFIDMTDWIKS</sequence>
<dbReference type="RefSeq" id="WP_100228926.1">
    <property type="nucleotide sequence ID" value="NZ_VBTY01000077.1"/>
</dbReference>
<organism evidence="1 2">
    <name type="scientific">Pseudanabaena catenata USMAC16</name>
    <dbReference type="NCBI Taxonomy" id="1855837"/>
    <lineage>
        <taxon>Bacteria</taxon>
        <taxon>Bacillati</taxon>
        <taxon>Cyanobacteriota</taxon>
        <taxon>Cyanophyceae</taxon>
        <taxon>Pseudanabaenales</taxon>
        <taxon>Pseudanabaenaceae</taxon>
        <taxon>Pseudanabaena</taxon>
    </lineage>
</organism>
<comment type="caution">
    <text evidence="1">The sequence shown here is derived from an EMBL/GenBank/DDBJ whole genome shotgun (WGS) entry which is preliminary data.</text>
</comment>
<protein>
    <submittedName>
        <fullName evidence="1">Uncharacterized protein</fullName>
    </submittedName>
</protein>
<accession>A0A9X4M7Y1</accession>
<dbReference type="Proteomes" id="UP001152872">
    <property type="component" value="Unassembled WGS sequence"/>
</dbReference>
<evidence type="ECO:0000313" key="1">
    <source>
        <dbReference type="EMBL" id="MDG3495032.1"/>
    </source>
</evidence>
<reference evidence="1" key="1">
    <citation type="submission" date="2019-05" db="EMBL/GenBank/DDBJ databases">
        <title>Whole genome sequencing of Pseudanabaena catenata USMAC16.</title>
        <authorList>
            <person name="Khan Z."/>
            <person name="Omar W.M."/>
            <person name="Convey P."/>
            <person name="Merican F."/>
            <person name="Najimudin N."/>
        </authorList>
    </citation>
    <scope>NUCLEOTIDE SEQUENCE</scope>
    <source>
        <strain evidence="1">USMAC16</strain>
    </source>
</reference>
<gene>
    <name evidence="1" type="ORF">FEV09_10730</name>
</gene>
<proteinExistence type="predicted"/>